<name>X0T704_9ZZZZ</name>
<accession>X0T704</accession>
<dbReference type="EMBL" id="BARS01002725">
    <property type="protein sequence ID" value="GAF71875.1"/>
    <property type="molecule type" value="Genomic_DNA"/>
</dbReference>
<reference evidence="1" key="1">
    <citation type="journal article" date="2014" name="Front. Microbiol.">
        <title>High frequency of phylogenetically diverse reductive dehalogenase-homologous genes in deep subseafloor sedimentary metagenomes.</title>
        <authorList>
            <person name="Kawai M."/>
            <person name="Futagami T."/>
            <person name="Toyoda A."/>
            <person name="Takaki Y."/>
            <person name="Nishi S."/>
            <person name="Hori S."/>
            <person name="Arai W."/>
            <person name="Tsubouchi T."/>
            <person name="Morono Y."/>
            <person name="Uchiyama I."/>
            <person name="Ito T."/>
            <person name="Fujiyama A."/>
            <person name="Inagaki F."/>
            <person name="Takami H."/>
        </authorList>
    </citation>
    <scope>NUCLEOTIDE SEQUENCE</scope>
    <source>
        <strain evidence="1">Expedition CK06-06</strain>
    </source>
</reference>
<gene>
    <name evidence="1" type="ORF">S01H1_05229</name>
</gene>
<evidence type="ECO:0008006" key="2">
    <source>
        <dbReference type="Google" id="ProtNLM"/>
    </source>
</evidence>
<feature type="non-terminal residue" evidence="1">
    <location>
        <position position="1"/>
    </location>
</feature>
<evidence type="ECO:0000313" key="1">
    <source>
        <dbReference type="EMBL" id="GAF71875.1"/>
    </source>
</evidence>
<dbReference type="AlphaFoldDB" id="X0T704"/>
<protein>
    <recommendedName>
        <fullName evidence="2">AsmA-like C-terminal domain-containing protein</fullName>
    </recommendedName>
</protein>
<proteinExistence type="predicted"/>
<feature type="non-terminal residue" evidence="1">
    <location>
        <position position="492"/>
    </location>
</feature>
<organism evidence="1">
    <name type="scientific">marine sediment metagenome</name>
    <dbReference type="NCBI Taxonomy" id="412755"/>
    <lineage>
        <taxon>unclassified sequences</taxon>
        <taxon>metagenomes</taxon>
        <taxon>ecological metagenomes</taxon>
    </lineage>
</organism>
<comment type="caution">
    <text evidence="1">The sequence shown here is derived from an EMBL/GenBank/DDBJ whole genome shotgun (WGS) entry which is preliminary data.</text>
</comment>
<sequence>NFLPLLKLAQGPEARRISIRGATVTLQLPQRQELLRLDVQDLQFVAGRVERLGRVTMSAVLDPDGCAAPISLNVALGASEEAAADVDFSFTGLDLARLELPTLLRLPLRRLHGRCNGSLGLRVNHEGYTERFRFDLNVFDLDVQPSEGPELRVIEKAHLRIDAATDLVRGQIDIQSASVLLPGVRLAGRAKMSLDVLEGNWEAVESIDVSGEVHPGQIAGLLSGGAALPGGLAVVGPVDVALSARRDGARVRIGLTADATAAALHRDGREIKPAGRALLAELAGTLDERNWDLTIERASPGQLRLGRNVAQIWGTLGDLRRLTNSWREPSLSVFQRASQSLALLDCQGTWVLTDLESLGDLSPSLAAALESVVLRGVIRGRWHVAPADEADVHAEARLYAPAETALRIGAGFVKPLGRIASLRLAGDIDAGQSSVRNAELELSIGAGSVVLGPARLAVSGADEETLVFDGPLKVEHVQDLVTCLPQWPDLGV</sequence>